<comment type="caution">
    <text evidence="2">The sequence shown here is derived from an EMBL/GenBank/DDBJ whole genome shotgun (WGS) entry which is preliminary data.</text>
</comment>
<protein>
    <recommendedName>
        <fullName evidence="1">OTU domain-containing protein</fullName>
    </recommendedName>
</protein>
<keyword evidence="3" id="KW-1185">Reference proteome</keyword>
<gene>
    <name evidence="2" type="ORF">ODALV1_LOCUS11051</name>
</gene>
<dbReference type="PANTHER" id="PTHR12419:SF10">
    <property type="entry name" value="DEUBIQUITINASE OTUD6B"/>
    <property type="match status" value="1"/>
</dbReference>
<reference evidence="2 3" key="1">
    <citation type="submission" date="2024-08" db="EMBL/GenBank/DDBJ databases">
        <authorList>
            <person name="Cucini C."/>
            <person name="Frati F."/>
        </authorList>
    </citation>
    <scope>NUCLEOTIDE SEQUENCE [LARGE SCALE GENOMIC DNA]</scope>
</reference>
<dbReference type="PROSITE" id="PS50802">
    <property type="entry name" value="OTU"/>
    <property type="match status" value="1"/>
</dbReference>
<dbReference type="InterPro" id="IPR038765">
    <property type="entry name" value="Papain-like_cys_pep_sf"/>
</dbReference>
<dbReference type="EMBL" id="CAXLJM020000033">
    <property type="protein sequence ID" value="CAL8102113.1"/>
    <property type="molecule type" value="Genomic_DNA"/>
</dbReference>
<dbReference type="InterPro" id="IPR050704">
    <property type="entry name" value="Peptidase_C85-like"/>
</dbReference>
<accession>A0ABP1QGF8</accession>
<dbReference type="InterPro" id="IPR003323">
    <property type="entry name" value="OTU_dom"/>
</dbReference>
<name>A0ABP1QGF8_9HEXA</name>
<dbReference type="Proteomes" id="UP001642540">
    <property type="component" value="Unassembled WGS sequence"/>
</dbReference>
<proteinExistence type="predicted"/>
<dbReference type="Pfam" id="PF02338">
    <property type="entry name" value="OTU"/>
    <property type="match status" value="1"/>
</dbReference>
<dbReference type="Gene3D" id="3.90.70.80">
    <property type="match status" value="1"/>
</dbReference>
<dbReference type="PANTHER" id="PTHR12419">
    <property type="entry name" value="OTU DOMAIN CONTAINING PROTEIN"/>
    <property type="match status" value="1"/>
</dbReference>
<feature type="domain" description="OTU" evidence="1">
    <location>
        <begin position="1"/>
        <end position="114"/>
    </location>
</feature>
<organism evidence="2 3">
    <name type="scientific">Orchesella dallaii</name>
    <dbReference type="NCBI Taxonomy" id="48710"/>
    <lineage>
        <taxon>Eukaryota</taxon>
        <taxon>Metazoa</taxon>
        <taxon>Ecdysozoa</taxon>
        <taxon>Arthropoda</taxon>
        <taxon>Hexapoda</taxon>
        <taxon>Collembola</taxon>
        <taxon>Entomobryomorpha</taxon>
        <taxon>Entomobryoidea</taxon>
        <taxon>Orchesellidae</taxon>
        <taxon>Orchesellinae</taxon>
        <taxon>Orchesella</taxon>
    </lineage>
</organism>
<evidence type="ECO:0000313" key="2">
    <source>
        <dbReference type="EMBL" id="CAL8102113.1"/>
    </source>
</evidence>
<evidence type="ECO:0000313" key="3">
    <source>
        <dbReference type="Proteomes" id="UP001642540"/>
    </source>
</evidence>
<sequence>MERIGEDWGISKLRVETASFLRKNQDEFIHFMEEEYTSGDGFEKYCADLESTAAWGGQIEVRALSQVLSRPIKVIQADGPPLVFGEEFKKPGLTLTFHRHKFQLGAHYNSAIPKEET</sequence>
<evidence type="ECO:0000259" key="1">
    <source>
        <dbReference type="PROSITE" id="PS50802"/>
    </source>
</evidence>
<dbReference type="SUPFAM" id="SSF54001">
    <property type="entry name" value="Cysteine proteinases"/>
    <property type="match status" value="1"/>
</dbReference>
<dbReference type="CDD" id="cd22748">
    <property type="entry name" value="OTU_OTUD6-like"/>
    <property type="match status" value="1"/>
</dbReference>